<comment type="subcellular location">
    <subcellularLocation>
        <location evidence="1">Membrane</location>
        <topology evidence="1">Single-pass membrane protein</topology>
    </subcellularLocation>
    <subcellularLocation>
        <location evidence="2">Mitochondrion membrane</location>
    </subcellularLocation>
</comment>
<evidence type="ECO:0000256" key="7">
    <source>
        <dbReference type="ARBA" id="ARBA00023128"/>
    </source>
</evidence>
<proteinExistence type="inferred from homology"/>
<evidence type="ECO:0000256" key="9">
    <source>
        <dbReference type="SAM" id="MobiDB-lite"/>
    </source>
</evidence>
<accession>A0ABD2AWB6</accession>
<protein>
    <submittedName>
        <fullName evidence="11">BCL2/adenovirus E1B 19 kDa protein-interacting protein 3</fullName>
    </submittedName>
</protein>
<dbReference type="GO" id="GO:0042802">
    <property type="term" value="F:identical protein binding"/>
    <property type="evidence" value="ECO:0007669"/>
    <property type="project" value="UniProtKB-ARBA"/>
</dbReference>
<keyword evidence="6 10" id="KW-1133">Transmembrane helix</keyword>
<evidence type="ECO:0000256" key="5">
    <source>
        <dbReference type="ARBA" id="ARBA00022703"/>
    </source>
</evidence>
<gene>
    <name evidence="11" type="ORF">V1477_018784</name>
</gene>
<keyword evidence="7" id="KW-0496">Mitochondrion</keyword>
<evidence type="ECO:0000256" key="3">
    <source>
        <dbReference type="ARBA" id="ARBA00007710"/>
    </source>
</evidence>
<feature type="compositionally biased region" description="Basic and acidic residues" evidence="9">
    <location>
        <begin position="63"/>
        <end position="72"/>
    </location>
</feature>
<sequence length="220" mass="24987">MSSSVKFTSDELLGESWVEVNPISAERRTPLPFSSGGEEYLRLLREAQRDSTQSSARHSLASSRRDTPRDSPKSPPNSPNTELSTEDELKGVYINYSCNKIARRTASRESLVNEKKDERRCSLYHCSEGEILDKSMDWIYEWSSRPDQAPPKDWKFKHPLGMTKRKTYSIRTAKVGKNGLFSKEVLYTLILTNVLSLLIGTGLGVWLTRRGLMLSRVAIE</sequence>
<dbReference type="Proteomes" id="UP001607303">
    <property type="component" value="Unassembled WGS sequence"/>
</dbReference>
<comment type="caution">
    <text evidence="11">The sequence shown here is derived from an EMBL/GenBank/DDBJ whole genome shotgun (WGS) entry which is preliminary data.</text>
</comment>
<dbReference type="GO" id="GO:0031966">
    <property type="term" value="C:mitochondrial membrane"/>
    <property type="evidence" value="ECO:0007669"/>
    <property type="project" value="UniProtKB-SubCell"/>
</dbReference>
<evidence type="ECO:0000256" key="6">
    <source>
        <dbReference type="ARBA" id="ARBA00022989"/>
    </source>
</evidence>
<dbReference type="Pfam" id="PF06553">
    <property type="entry name" value="BNIP3"/>
    <property type="match status" value="1"/>
</dbReference>
<keyword evidence="5" id="KW-0053">Apoptosis</keyword>
<evidence type="ECO:0000256" key="2">
    <source>
        <dbReference type="ARBA" id="ARBA00004325"/>
    </source>
</evidence>
<evidence type="ECO:0000313" key="11">
    <source>
        <dbReference type="EMBL" id="KAL2724923.1"/>
    </source>
</evidence>
<dbReference type="PANTHER" id="PTHR15186:SF5">
    <property type="entry name" value="BNIP3, ISOFORM A"/>
    <property type="match status" value="1"/>
</dbReference>
<organism evidence="11 12">
    <name type="scientific">Vespula maculifrons</name>
    <name type="common">Eastern yellow jacket</name>
    <name type="synonym">Wasp</name>
    <dbReference type="NCBI Taxonomy" id="7453"/>
    <lineage>
        <taxon>Eukaryota</taxon>
        <taxon>Metazoa</taxon>
        <taxon>Ecdysozoa</taxon>
        <taxon>Arthropoda</taxon>
        <taxon>Hexapoda</taxon>
        <taxon>Insecta</taxon>
        <taxon>Pterygota</taxon>
        <taxon>Neoptera</taxon>
        <taxon>Endopterygota</taxon>
        <taxon>Hymenoptera</taxon>
        <taxon>Apocrita</taxon>
        <taxon>Aculeata</taxon>
        <taxon>Vespoidea</taxon>
        <taxon>Vespidae</taxon>
        <taxon>Vespinae</taxon>
        <taxon>Vespula</taxon>
    </lineage>
</organism>
<feature type="compositionally biased region" description="Low complexity" evidence="9">
    <location>
        <begin position="51"/>
        <end position="62"/>
    </location>
</feature>
<evidence type="ECO:0000256" key="10">
    <source>
        <dbReference type="SAM" id="Phobius"/>
    </source>
</evidence>
<reference evidence="11 12" key="1">
    <citation type="journal article" date="2024" name="Ann. Entomol. Soc. Am.">
        <title>Genomic analyses of the southern and eastern yellowjacket wasps (Hymenoptera: Vespidae) reveal evolutionary signatures of social life.</title>
        <authorList>
            <person name="Catto M.A."/>
            <person name="Caine P.B."/>
            <person name="Orr S.E."/>
            <person name="Hunt B.G."/>
            <person name="Goodisman M.A.D."/>
        </authorList>
    </citation>
    <scope>NUCLEOTIDE SEQUENCE [LARGE SCALE GENOMIC DNA]</scope>
    <source>
        <strain evidence="11">232</strain>
        <tissue evidence="11">Head and thorax</tissue>
    </source>
</reference>
<evidence type="ECO:0000256" key="8">
    <source>
        <dbReference type="ARBA" id="ARBA00023136"/>
    </source>
</evidence>
<dbReference type="PANTHER" id="PTHR15186">
    <property type="entry name" value="RE48077P"/>
    <property type="match status" value="1"/>
</dbReference>
<feature type="transmembrane region" description="Helical" evidence="10">
    <location>
        <begin position="185"/>
        <end position="207"/>
    </location>
</feature>
<evidence type="ECO:0000256" key="1">
    <source>
        <dbReference type="ARBA" id="ARBA00004167"/>
    </source>
</evidence>
<evidence type="ECO:0000313" key="12">
    <source>
        <dbReference type="Proteomes" id="UP001607303"/>
    </source>
</evidence>
<keyword evidence="4 10" id="KW-0812">Transmembrane</keyword>
<dbReference type="InterPro" id="IPR010548">
    <property type="entry name" value="BNIP3"/>
</dbReference>
<keyword evidence="8 10" id="KW-0472">Membrane</keyword>
<dbReference type="AlphaFoldDB" id="A0ABD2AWB6"/>
<dbReference type="EMBL" id="JAYRBN010000112">
    <property type="protein sequence ID" value="KAL2724923.1"/>
    <property type="molecule type" value="Genomic_DNA"/>
</dbReference>
<comment type="similarity">
    <text evidence="3">Belongs to the NIP3 family.</text>
</comment>
<evidence type="ECO:0000256" key="4">
    <source>
        <dbReference type="ARBA" id="ARBA00022692"/>
    </source>
</evidence>
<keyword evidence="12" id="KW-1185">Reference proteome</keyword>
<name>A0ABD2AWB6_VESMC</name>
<feature type="region of interest" description="Disordered" evidence="9">
    <location>
        <begin position="42"/>
        <end position="86"/>
    </location>
</feature>
<dbReference type="GO" id="GO:0006915">
    <property type="term" value="P:apoptotic process"/>
    <property type="evidence" value="ECO:0007669"/>
    <property type="project" value="UniProtKB-KW"/>
</dbReference>